<dbReference type="GO" id="GO:0098003">
    <property type="term" value="P:viral tail assembly"/>
    <property type="evidence" value="ECO:0007669"/>
    <property type="project" value="UniProtKB-KW"/>
</dbReference>
<feature type="transmembrane region" description="Helical" evidence="3">
    <location>
        <begin position="416"/>
        <end position="437"/>
    </location>
</feature>
<accession>A0A0U4IJ81</accession>
<keyword evidence="1" id="KW-1245">Viral tail assembly</keyword>
<reference evidence="5 6" key="1">
    <citation type="journal article" date="2015" name="MBio">
        <title>Phylogenetic Distribution of CRISPR-Cas Systems in Antibiotic-Resistant Pseudomonas aeruginosa.</title>
        <authorList>
            <person name="van Belkum A."/>
            <person name="Soriaga L.B."/>
            <person name="LaFave M.C."/>
            <person name="Akella S."/>
            <person name="Veyrieras J.B."/>
            <person name="Barbu E.M."/>
            <person name="Shortridge D."/>
            <person name="Blanc B."/>
            <person name="Hannum G."/>
            <person name="Zambardi G."/>
            <person name="Miller K."/>
            <person name="Enright M.C."/>
            <person name="Mugnier N."/>
            <person name="Brami D."/>
            <person name="Schicklin S."/>
            <person name="Felderman M."/>
            <person name="Schwartz A.S."/>
            <person name="Richardson T.H."/>
            <person name="Peterson T.C."/>
            <person name="Hubby B."/>
            <person name="Cady K.C."/>
        </authorList>
    </citation>
    <scope>NUCLEOTIDE SEQUENCE [LARGE SCALE GENOMIC DNA]</scope>
</reference>
<feature type="transmembrane region" description="Helical" evidence="3">
    <location>
        <begin position="381"/>
        <end position="409"/>
    </location>
</feature>
<dbReference type="Proteomes" id="UP000201753">
    <property type="component" value="Segment"/>
</dbReference>
<dbReference type="Pfam" id="PF10145">
    <property type="entry name" value="PhageMin_Tail"/>
    <property type="match status" value="1"/>
</dbReference>
<feature type="domain" description="Phage tail tape measure protein" evidence="4">
    <location>
        <begin position="90"/>
        <end position="288"/>
    </location>
</feature>
<organism evidence="5 6">
    <name type="scientific">Pseudomonas phage phi3</name>
    <dbReference type="NCBI Taxonomy" id="1754217"/>
    <lineage>
        <taxon>Viruses</taxon>
        <taxon>Duplodnaviria</taxon>
        <taxon>Heunggongvirae</taxon>
        <taxon>Uroviricota</taxon>
        <taxon>Caudoviricetes</taxon>
        <taxon>Peduoviridae</taxon>
        <taxon>Phitrevirus</taxon>
        <taxon>Phitrevirus phi3</taxon>
    </lineage>
</organism>
<sequence>MSTKSTAKLDFVLRLIDQVTAPAAKVSKSLMDVAEVGKRGFMQVGAGIAGVVGSLMAFRQSLAPALEQTGALGEIQSLGVAQDALDELNQASMEFAANYGEHASAFVRSAYQVEGAIKGLVGSELASITSASNVLAKATKADADTMTTYIGTMYGLFQGQADAMGRAKWVEQLTGQTARAVQLFRTSGAQMNDAFKAVGIGASAAGADLVEQMAVLGTLSQTMEGGEAGGLYKAFFENVSAAQDKLGMKFTDAGGRLLPIMQILDKLQVKFGQLTKQSDLDAITGAFGGEAARMIVTLLKDTGALANNLDQLGKVKGMERAEQMARAMVDPWQQLDSVIENIRISFGMVLLPVLNPLIEGLRDAGNTFQRWLVMFPNIARWLGYITLGVLGLVAAAGMLTVLGGLLSLFSVLVSPVALLVLAFIALAAAVVGAIVYWDELRAAFGDTSWFQAIVIMVTPVVLLFRILGALLGLLWDKFAQLWDMGVKFAQSLGLLSESTAGATDAWGGLLKVLANLTPLGMLGKALRGLIQLLNLIPGVSIDAEFGDLPAAPQPAELPALQQSVAPVLEHATAPRIPAQPLVLLPQVAPLPDVPALQALPQATVPPAPVATERMDAAQRAREAINRAIPSLSPSQPASVPRGGLLQTIQNSNRTDRGTHIEKVEIRTDKPLTPHELEGLLEMAG</sequence>
<evidence type="ECO:0000256" key="3">
    <source>
        <dbReference type="SAM" id="Phobius"/>
    </source>
</evidence>
<evidence type="ECO:0000313" key="5">
    <source>
        <dbReference type="EMBL" id="ALY08271.1"/>
    </source>
</evidence>
<dbReference type="PANTHER" id="PTHR37813:SF1">
    <property type="entry name" value="FELS-2 PROPHAGE PROTEIN"/>
    <property type="match status" value="1"/>
</dbReference>
<feature type="transmembrane region" description="Helical" evidence="3">
    <location>
        <begin position="449"/>
        <end position="475"/>
    </location>
</feature>
<keyword evidence="2" id="KW-1188">Viral release from host cell</keyword>
<dbReference type="KEGG" id="vg:28799634"/>
<protein>
    <submittedName>
        <fullName evidence="5">Tail tape measure protein</fullName>
    </submittedName>
</protein>
<keyword evidence="3" id="KW-1133">Transmembrane helix</keyword>
<evidence type="ECO:0000313" key="6">
    <source>
        <dbReference type="Proteomes" id="UP000201753"/>
    </source>
</evidence>
<keyword evidence="3" id="KW-0472">Membrane</keyword>
<evidence type="ECO:0000256" key="1">
    <source>
        <dbReference type="ARBA" id="ARBA00022465"/>
    </source>
</evidence>
<dbReference type="RefSeq" id="YP_009276450.1">
    <property type="nucleotide sequence ID" value="NC_030940.1"/>
</dbReference>
<dbReference type="GeneID" id="28799634"/>
<dbReference type="PANTHER" id="PTHR37813">
    <property type="entry name" value="FELS-2 PROPHAGE PROTEIN"/>
    <property type="match status" value="1"/>
</dbReference>
<dbReference type="InterPro" id="IPR010090">
    <property type="entry name" value="Phage_tape_meas"/>
</dbReference>
<evidence type="ECO:0000259" key="4">
    <source>
        <dbReference type="Pfam" id="PF10145"/>
    </source>
</evidence>
<dbReference type="EMBL" id="KT887559">
    <property type="protein sequence ID" value="ALY08271.1"/>
    <property type="molecule type" value="Genomic_DNA"/>
</dbReference>
<keyword evidence="6" id="KW-1185">Reference proteome</keyword>
<keyword evidence="3" id="KW-0812">Transmembrane</keyword>
<name>A0A0U4IJ81_9CAUD</name>
<dbReference type="OrthoDB" id="4751at10239"/>
<dbReference type="NCBIfam" id="TIGR01760">
    <property type="entry name" value="tape_meas_TP901"/>
    <property type="match status" value="1"/>
</dbReference>
<evidence type="ECO:0000256" key="2">
    <source>
        <dbReference type="ARBA" id="ARBA00022612"/>
    </source>
</evidence>
<proteinExistence type="predicted"/>